<dbReference type="EMBL" id="SLWS01000006">
    <property type="protein sequence ID" value="TCO56757.1"/>
    <property type="molecule type" value="Genomic_DNA"/>
</dbReference>
<reference evidence="1 2" key="1">
    <citation type="submission" date="2019-03" db="EMBL/GenBank/DDBJ databases">
        <title>Genomic Encyclopedia of Type Strains, Phase IV (KMG-IV): sequencing the most valuable type-strain genomes for metagenomic binning, comparative biology and taxonomic classification.</title>
        <authorList>
            <person name="Goeker M."/>
        </authorList>
    </citation>
    <scope>NUCLEOTIDE SEQUENCE [LARGE SCALE GENOMIC DNA]</scope>
    <source>
        <strain evidence="1 2">DSM 45934</strain>
    </source>
</reference>
<name>A0A4R2JE18_9PSEU</name>
<accession>A0A4R2JE18</accession>
<comment type="caution">
    <text evidence="1">The sequence shown here is derived from an EMBL/GenBank/DDBJ whole genome shotgun (WGS) entry which is preliminary data.</text>
</comment>
<sequence>MKESDLRRRSHDFTLCYSVANSAQLNPGYTLCFVDILRCSNVFRSHPEKDNILSIGGPDHRLERANPLH</sequence>
<dbReference type="Proteomes" id="UP000295680">
    <property type="component" value="Unassembled WGS sequence"/>
</dbReference>
<dbReference type="AlphaFoldDB" id="A0A4R2JE18"/>
<gene>
    <name evidence="1" type="ORF">EV192_106232</name>
</gene>
<proteinExistence type="predicted"/>
<evidence type="ECO:0000313" key="1">
    <source>
        <dbReference type="EMBL" id="TCO56757.1"/>
    </source>
</evidence>
<protein>
    <submittedName>
        <fullName evidence="1">Uncharacterized protein</fullName>
    </submittedName>
</protein>
<keyword evidence="2" id="KW-1185">Reference proteome</keyword>
<organism evidence="1 2">
    <name type="scientific">Actinocrispum wychmicini</name>
    <dbReference type="NCBI Taxonomy" id="1213861"/>
    <lineage>
        <taxon>Bacteria</taxon>
        <taxon>Bacillati</taxon>
        <taxon>Actinomycetota</taxon>
        <taxon>Actinomycetes</taxon>
        <taxon>Pseudonocardiales</taxon>
        <taxon>Pseudonocardiaceae</taxon>
        <taxon>Actinocrispum</taxon>
    </lineage>
</organism>
<evidence type="ECO:0000313" key="2">
    <source>
        <dbReference type="Proteomes" id="UP000295680"/>
    </source>
</evidence>